<dbReference type="EMBL" id="AP024749">
    <property type="protein sequence ID" value="BCY29388.1"/>
    <property type="molecule type" value="Genomic_DNA"/>
</dbReference>
<name>A0ABM7S8X6_9FLAO</name>
<organism evidence="1 2">
    <name type="scientific">Flavobacterium okayamense</name>
    <dbReference type="NCBI Taxonomy" id="2830782"/>
    <lineage>
        <taxon>Bacteria</taxon>
        <taxon>Pseudomonadati</taxon>
        <taxon>Bacteroidota</taxon>
        <taxon>Flavobacteriia</taxon>
        <taxon>Flavobacteriales</taxon>
        <taxon>Flavobacteriaceae</taxon>
        <taxon>Flavobacterium</taxon>
    </lineage>
</organism>
<accession>A0ABM7S8X6</accession>
<dbReference type="PROSITE" id="PS51257">
    <property type="entry name" value="PROKAR_LIPOPROTEIN"/>
    <property type="match status" value="1"/>
</dbReference>
<evidence type="ECO:0000313" key="2">
    <source>
        <dbReference type="Proteomes" id="UP000825258"/>
    </source>
</evidence>
<keyword evidence="2" id="KW-1185">Reference proteome</keyword>
<sequence>MKYLFFFTFFILFSCTSTKSTIQNIDNTAIKPKIKNNAFLLTEYSNDAKYGYNADYPINIGLILERQEDIYIGYFFNALEGEKGKKIEKFEKVDTCCPFPTTHNTMGAGTLSIYEITFEGSNNKVKLHFNIYEKGKLVCPKGFIIKNSISTN</sequence>
<protein>
    <submittedName>
        <fullName evidence="1">2-dehydro-3-deoxyphosphooctonate aldolase</fullName>
    </submittedName>
</protein>
<evidence type="ECO:0000313" key="1">
    <source>
        <dbReference type="EMBL" id="BCY29388.1"/>
    </source>
</evidence>
<proteinExistence type="predicted"/>
<dbReference type="RefSeq" id="WP_221258472.1">
    <property type="nucleotide sequence ID" value="NZ_AP024749.1"/>
</dbReference>
<dbReference type="Proteomes" id="UP000825258">
    <property type="component" value="Chromosome"/>
</dbReference>
<reference evidence="1 2" key="1">
    <citation type="submission" date="2021-06" db="EMBL/GenBank/DDBJ databases">
        <title>Whole genome sequences of Flavobacterium sp. KK2020170 and assembly.</title>
        <authorList>
            <person name="Kitahara K."/>
            <person name="Miyoshi S."/>
            <person name="Uesaka K."/>
        </authorList>
    </citation>
    <scope>NUCLEOTIDE SEQUENCE [LARGE SCALE GENOMIC DNA]</scope>
    <source>
        <strain evidence="1 2">KK2020170</strain>
    </source>
</reference>
<gene>
    <name evidence="1" type="ORF">KK2020170_22560</name>
</gene>